<dbReference type="GO" id="GO:0016314">
    <property type="term" value="F:phosphatidylinositol-3,4,5-trisphosphate 3-phosphatase activity"/>
    <property type="evidence" value="ECO:0007669"/>
    <property type="project" value="UniProtKB-EC"/>
</dbReference>
<dbReference type="Pfam" id="PF22785">
    <property type="entry name" value="Tc-R-P"/>
    <property type="match status" value="1"/>
</dbReference>
<proteinExistence type="inferred from homology"/>
<dbReference type="InterPro" id="IPR029021">
    <property type="entry name" value="Prot-tyrosine_phosphatase-like"/>
</dbReference>
<dbReference type="CDD" id="cd14509">
    <property type="entry name" value="PTP_PTEN"/>
    <property type="match status" value="1"/>
</dbReference>
<sequence length="171" mass="20000">MPNKLKELVSKNKIRYQEDGFDLDLAYITNNIIAMGFPAENLEGVYRNHLDDVHRLLELKHGNHYRIYNLCQEKEYAKSKFKGYVIRYPFEDHNPPTLELMRNFCEDVKKWHDEDLKNVAVIHCKAGKGRTGVMICAYLVYINKFDVEGALNFYALKRTKDKKGVTIPSQI</sequence>
<dbReference type="SMART" id="SM01301">
    <property type="entry name" value="PTPlike_phytase"/>
    <property type="match status" value="1"/>
</dbReference>
<keyword evidence="3" id="KW-0378">Hydrolase</keyword>
<organism evidence="8 9">
    <name type="scientific">Helobdella robusta</name>
    <name type="common">Californian leech</name>
    <dbReference type="NCBI Taxonomy" id="6412"/>
    <lineage>
        <taxon>Eukaryota</taxon>
        <taxon>Metazoa</taxon>
        <taxon>Spiralia</taxon>
        <taxon>Lophotrochozoa</taxon>
        <taxon>Annelida</taxon>
        <taxon>Clitellata</taxon>
        <taxon>Hirudinea</taxon>
        <taxon>Rhynchobdellida</taxon>
        <taxon>Glossiphoniidae</taxon>
        <taxon>Helobdella</taxon>
    </lineage>
</organism>
<dbReference type="Gene3D" id="3.90.190.10">
    <property type="entry name" value="Protein tyrosine phosphatase superfamily"/>
    <property type="match status" value="1"/>
</dbReference>
<evidence type="ECO:0000256" key="1">
    <source>
        <dbReference type="ARBA" id="ARBA00007881"/>
    </source>
</evidence>
<protein>
    <recommendedName>
        <fullName evidence="2">phosphatidylinositol-3,4,5-trisphosphate 3-phosphatase</fullName>
        <ecNumber evidence="2">3.1.3.67</ecNumber>
    </recommendedName>
</protein>
<dbReference type="PROSITE" id="PS00383">
    <property type="entry name" value="TYR_PHOSPHATASE_1"/>
    <property type="match status" value="1"/>
</dbReference>
<evidence type="ECO:0000256" key="4">
    <source>
        <dbReference type="ARBA" id="ARBA00022912"/>
    </source>
</evidence>
<dbReference type="EnsemblMetazoa" id="HelroT151946">
    <property type="protein sequence ID" value="HelroP151946"/>
    <property type="gene ID" value="HelroG151946"/>
</dbReference>
<evidence type="ECO:0000313" key="9">
    <source>
        <dbReference type="Proteomes" id="UP000015101"/>
    </source>
</evidence>
<reference evidence="7 9" key="2">
    <citation type="journal article" date="2013" name="Nature">
        <title>Insights into bilaterian evolution from three spiralian genomes.</title>
        <authorList>
            <person name="Simakov O."/>
            <person name="Marletaz F."/>
            <person name="Cho S.J."/>
            <person name="Edsinger-Gonzales E."/>
            <person name="Havlak P."/>
            <person name="Hellsten U."/>
            <person name="Kuo D.H."/>
            <person name="Larsson T."/>
            <person name="Lv J."/>
            <person name="Arendt D."/>
            <person name="Savage R."/>
            <person name="Osoegawa K."/>
            <person name="de Jong P."/>
            <person name="Grimwood J."/>
            <person name="Chapman J.A."/>
            <person name="Shapiro H."/>
            <person name="Aerts A."/>
            <person name="Otillar R.P."/>
            <person name="Terry A.Y."/>
            <person name="Boore J.L."/>
            <person name="Grigoriev I.V."/>
            <person name="Lindberg D.R."/>
            <person name="Seaver E.C."/>
            <person name="Weisblat D.A."/>
            <person name="Putnam N.H."/>
            <person name="Rokhsar D.S."/>
        </authorList>
    </citation>
    <scope>NUCLEOTIDE SEQUENCE</scope>
</reference>
<dbReference type="PROSITE" id="PS50056">
    <property type="entry name" value="TYR_PHOSPHATASE_2"/>
    <property type="match status" value="1"/>
</dbReference>
<accession>T1EKN1</accession>
<reference evidence="9" key="1">
    <citation type="submission" date="2012-12" db="EMBL/GenBank/DDBJ databases">
        <authorList>
            <person name="Hellsten U."/>
            <person name="Grimwood J."/>
            <person name="Chapman J.A."/>
            <person name="Shapiro H."/>
            <person name="Aerts A."/>
            <person name="Otillar R.P."/>
            <person name="Terry A.Y."/>
            <person name="Boore J.L."/>
            <person name="Simakov O."/>
            <person name="Marletaz F."/>
            <person name="Cho S.-J."/>
            <person name="Edsinger-Gonzales E."/>
            <person name="Havlak P."/>
            <person name="Kuo D.-H."/>
            <person name="Larsson T."/>
            <person name="Lv J."/>
            <person name="Arendt D."/>
            <person name="Savage R."/>
            <person name="Osoegawa K."/>
            <person name="de Jong P."/>
            <person name="Lindberg D.R."/>
            <person name="Seaver E.C."/>
            <person name="Weisblat D.A."/>
            <person name="Putnam N.H."/>
            <person name="Grigoriev I.V."/>
            <person name="Rokhsar D.S."/>
        </authorList>
    </citation>
    <scope>NUCLEOTIDE SEQUENCE</scope>
</reference>
<dbReference type="PANTHER" id="PTHR12305">
    <property type="entry name" value="PHOSPHATASE WITH HOMOLOGY TO TENSIN"/>
    <property type="match status" value="1"/>
</dbReference>
<dbReference type="OMA" id="ICKATES"/>
<dbReference type="CTD" id="20197131"/>
<dbReference type="GeneID" id="20197131"/>
<dbReference type="eggNOG" id="KOG2283">
    <property type="taxonomic scope" value="Eukaryota"/>
</dbReference>
<evidence type="ECO:0000259" key="6">
    <source>
        <dbReference type="PROSITE" id="PS51181"/>
    </source>
</evidence>
<dbReference type="InterPro" id="IPR000387">
    <property type="entry name" value="Tyr_Pase_dom"/>
</dbReference>
<dbReference type="FunFam" id="3.90.190.10:FF:000029">
    <property type="entry name" value="Phosphatidylinositol 3,4,5-trisphosphate 3-phosphatase and dual-specificity protein phosphatase PTEN"/>
    <property type="match status" value="1"/>
</dbReference>
<reference evidence="8" key="3">
    <citation type="submission" date="2015-06" db="UniProtKB">
        <authorList>
            <consortium name="EnsemblMetazoa"/>
        </authorList>
    </citation>
    <scope>IDENTIFICATION</scope>
</reference>
<evidence type="ECO:0000256" key="3">
    <source>
        <dbReference type="ARBA" id="ARBA00022801"/>
    </source>
</evidence>
<dbReference type="SUPFAM" id="SSF52799">
    <property type="entry name" value="(Phosphotyrosine protein) phosphatases II"/>
    <property type="match status" value="1"/>
</dbReference>
<name>T1EKN1_HELRO</name>
<dbReference type="GO" id="GO:0004721">
    <property type="term" value="F:phosphoprotein phosphatase activity"/>
    <property type="evidence" value="ECO:0007669"/>
    <property type="project" value="UniProtKB-KW"/>
</dbReference>
<dbReference type="STRING" id="6412.T1EKN1"/>
<dbReference type="InterPro" id="IPR051281">
    <property type="entry name" value="Dual-spec_lipid-protein_phosph"/>
</dbReference>
<evidence type="ECO:0000313" key="8">
    <source>
        <dbReference type="EnsemblMetazoa" id="HelroP151946"/>
    </source>
</evidence>
<dbReference type="KEGG" id="hro:HELRODRAFT_151946"/>
<dbReference type="EMBL" id="AMQM01002370">
    <property type="status" value="NOT_ANNOTATED_CDS"/>
    <property type="molecule type" value="Genomic_DNA"/>
</dbReference>
<keyword evidence="9" id="KW-1185">Reference proteome</keyword>
<comment type="similarity">
    <text evidence="1">Belongs to the PTEN phosphatase protein family.</text>
</comment>
<feature type="domain" description="Phosphatase tensin-type" evidence="6">
    <location>
        <begin position="14"/>
        <end position="171"/>
    </location>
</feature>
<dbReference type="InterPro" id="IPR029023">
    <property type="entry name" value="Tensin_phosphatase"/>
</dbReference>
<dbReference type="EMBL" id="KB097753">
    <property type="protein sequence ID" value="ESN90712.1"/>
    <property type="molecule type" value="Genomic_DNA"/>
</dbReference>
<dbReference type="InterPro" id="IPR016130">
    <property type="entry name" value="Tyr_Pase_AS"/>
</dbReference>
<dbReference type="InterPro" id="IPR045101">
    <property type="entry name" value="PTP_PTEN"/>
</dbReference>
<dbReference type="Proteomes" id="UP000015101">
    <property type="component" value="Unassembled WGS sequence"/>
</dbReference>
<dbReference type="OrthoDB" id="16692at2759"/>
<dbReference type="RefSeq" id="XP_009031594.1">
    <property type="nucleotide sequence ID" value="XM_009033346.1"/>
</dbReference>
<keyword evidence="4" id="KW-0904">Protein phosphatase</keyword>
<dbReference type="HOGENOM" id="CLU_020105_1_0_1"/>
<dbReference type="EC" id="3.1.3.67" evidence="2"/>
<dbReference type="AlphaFoldDB" id="T1EKN1"/>
<feature type="domain" description="Tyrosine specific protein phosphatases" evidence="5">
    <location>
        <begin position="102"/>
        <end position="158"/>
    </location>
</feature>
<dbReference type="PANTHER" id="PTHR12305:SF81">
    <property type="entry name" value="PHOSPHATIDYLINOSITOL 3,4,5-TRISPHOSPHATE 3-PHOSPHATASE AND DUAL-SPECIFICITY PROTEIN PHOSPHATASE PTEN"/>
    <property type="match status" value="1"/>
</dbReference>
<evidence type="ECO:0000256" key="2">
    <source>
        <dbReference type="ARBA" id="ARBA00013015"/>
    </source>
</evidence>
<dbReference type="PROSITE" id="PS51181">
    <property type="entry name" value="PPASE_TENSIN"/>
    <property type="match status" value="1"/>
</dbReference>
<gene>
    <name evidence="8" type="primary">20197131</name>
    <name evidence="7" type="ORF">HELRODRAFT_151946</name>
</gene>
<dbReference type="InParanoid" id="T1EKN1"/>
<evidence type="ECO:0000259" key="5">
    <source>
        <dbReference type="PROSITE" id="PS50056"/>
    </source>
</evidence>
<evidence type="ECO:0000313" key="7">
    <source>
        <dbReference type="EMBL" id="ESN90712.1"/>
    </source>
</evidence>